<sequence>MCTKMFEKISRVSLGNCLLWLDIQKCTPCAGRVASLFLRTLTVVVPMDLSMKNSICFSCHWKKYYGDANQQNPQSLLSTCADTGKCPIEGQTSPSSFILVDITNSTSNYGTTCTMPNIILLHHTVEPTADQTIEVLNQRGLSVQYIGMFL</sequence>
<evidence type="ECO:0000313" key="1">
    <source>
        <dbReference type="EMBL" id="RCN24524.1"/>
    </source>
</evidence>
<organism evidence="1 2">
    <name type="scientific">Ancylostoma caninum</name>
    <name type="common">Dog hookworm</name>
    <dbReference type="NCBI Taxonomy" id="29170"/>
    <lineage>
        <taxon>Eukaryota</taxon>
        <taxon>Metazoa</taxon>
        <taxon>Ecdysozoa</taxon>
        <taxon>Nematoda</taxon>
        <taxon>Chromadorea</taxon>
        <taxon>Rhabditida</taxon>
        <taxon>Rhabditina</taxon>
        <taxon>Rhabditomorpha</taxon>
        <taxon>Strongyloidea</taxon>
        <taxon>Ancylostomatidae</taxon>
        <taxon>Ancylostomatinae</taxon>
        <taxon>Ancylostoma</taxon>
    </lineage>
</organism>
<reference evidence="1 2" key="1">
    <citation type="submission" date="2014-10" db="EMBL/GenBank/DDBJ databases">
        <title>Draft genome of the hookworm Ancylostoma caninum.</title>
        <authorList>
            <person name="Mitreva M."/>
        </authorList>
    </citation>
    <scope>NUCLEOTIDE SEQUENCE [LARGE SCALE GENOMIC DNA]</scope>
    <source>
        <strain evidence="1 2">Baltimore</strain>
    </source>
</reference>
<dbReference type="EMBL" id="JOJR01019064">
    <property type="protein sequence ID" value="RCN24524.1"/>
    <property type="molecule type" value="Genomic_DNA"/>
</dbReference>
<proteinExistence type="predicted"/>
<dbReference type="AlphaFoldDB" id="A0A368EXM1"/>
<keyword evidence="2" id="KW-1185">Reference proteome</keyword>
<dbReference type="STRING" id="29170.A0A368EXM1"/>
<dbReference type="Proteomes" id="UP000252519">
    <property type="component" value="Unassembled WGS sequence"/>
</dbReference>
<name>A0A368EXM1_ANCCA</name>
<gene>
    <name evidence="1" type="ORF">ANCCAN_29778</name>
</gene>
<protein>
    <submittedName>
        <fullName evidence="1">Uncharacterized protein</fullName>
    </submittedName>
</protein>
<accession>A0A368EXM1</accession>
<comment type="caution">
    <text evidence="1">The sequence shown here is derived from an EMBL/GenBank/DDBJ whole genome shotgun (WGS) entry which is preliminary data.</text>
</comment>
<evidence type="ECO:0000313" key="2">
    <source>
        <dbReference type="Proteomes" id="UP000252519"/>
    </source>
</evidence>